<name>D8LX50_BLAHO</name>
<organism evidence="2">
    <name type="scientific">Blastocystis hominis</name>
    <dbReference type="NCBI Taxonomy" id="12968"/>
    <lineage>
        <taxon>Eukaryota</taxon>
        <taxon>Sar</taxon>
        <taxon>Stramenopiles</taxon>
        <taxon>Bigyra</taxon>
        <taxon>Opalozoa</taxon>
        <taxon>Opalinata</taxon>
        <taxon>Blastocystidae</taxon>
        <taxon>Blastocystis</taxon>
    </lineage>
</organism>
<dbReference type="OrthoDB" id="10618948at2759"/>
<protein>
    <submittedName>
        <fullName evidence="2">Uncharacterized protein</fullName>
    </submittedName>
</protein>
<dbReference type="GeneID" id="24918378"/>
<evidence type="ECO:0000313" key="2">
    <source>
        <dbReference type="EMBL" id="CBK20845.2"/>
    </source>
</evidence>
<keyword evidence="3" id="KW-1185">Reference proteome</keyword>
<evidence type="ECO:0000256" key="1">
    <source>
        <dbReference type="SAM" id="MobiDB-lite"/>
    </source>
</evidence>
<proteinExistence type="predicted"/>
<feature type="region of interest" description="Disordered" evidence="1">
    <location>
        <begin position="23"/>
        <end position="72"/>
    </location>
</feature>
<accession>D8LX50</accession>
<dbReference type="RefSeq" id="XP_012894893.1">
    <property type="nucleotide sequence ID" value="XM_013039439.1"/>
</dbReference>
<dbReference type="InParanoid" id="D8LX50"/>
<feature type="compositionally biased region" description="Polar residues" evidence="1">
    <location>
        <begin position="53"/>
        <end position="64"/>
    </location>
</feature>
<reference evidence="2" key="1">
    <citation type="submission" date="2010-02" db="EMBL/GenBank/DDBJ databases">
        <title>Sequencing and annotation of the Blastocystis hominis genome.</title>
        <authorList>
            <person name="Wincker P."/>
        </authorList>
    </citation>
    <scope>NUCLEOTIDE SEQUENCE</scope>
    <source>
        <strain evidence="2">Singapore isolate B</strain>
    </source>
</reference>
<sequence length="334" mass="37710">MCQNARYKRRLVCNSCEKNKLREKRQNSISSTAKKKKARATSKSTKKRELSKAVNNSKQTTTTDSPEKKEIAPVQSVVPTTYNIRITLSNTGEVIGVLPIEKLDIPLANIRFSVDWYLSSHFRGSTFYFVKDKSLVTLETESHLSVAQICISQNNIYSIYIHRVDNQTFPSLSTFPYHPSYQSMSVLSQPRPSSTFIPTQSSSFSNEAMNYFNEPPSLNEPPLQRILREAKASGKIDEIVNQTMTTIPDFGMDDAPREMVSRNSSFFPFGSWENMYSGNGSMLFSMSRPGSIVINPAGSNLSMDFKDSNFAYEDILTKLREREYDDTDKGAPSV</sequence>
<dbReference type="EMBL" id="FN668639">
    <property type="protein sequence ID" value="CBK20845.2"/>
    <property type="molecule type" value="Genomic_DNA"/>
</dbReference>
<dbReference type="Proteomes" id="UP000008312">
    <property type="component" value="Unassembled WGS sequence"/>
</dbReference>
<feature type="compositionally biased region" description="Basic residues" evidence="1">
    <location>
        <begin position="33"/>
        <end position="46"/>
    </location>
</feature>
<dbReference type="AlphaFoldDB" id="D8LX50"/>
<gene>
    <name evidence="2" type="ORF">GSBLH_T00001099001</name>
</gene>
<evidence type="ECO:0000313" key="3">
    <source>
        <dbReference type="Proteomes" id="UP000008312"/>
    </source>
</evidence>